<dbReference type="AlphaFoldDB" id="A0AAV4SUT3"/>
<sequence>MKPRAISKLPRFKLKKVDSFATNNCENSVLQKEFAHLPPRSPSDLPDQHSIDIARLAISSKFDVDITWLGIDSELGGRYSMVGIDSELGVDIVWLRSIQN</sequence>
<organism evidence="1 2">
    <name type="scientific">Caerostris darwini</name>
    <dbReference type="NCBI Taxonomy" id="1538125"/>
    <lineage>
        <taxon>Eukaryota</taxon>
        <taxon>Metazoa</taxon>
        <taxon>Ecdysozoa</taxon>
        <taxon>Arthropoda</taxon>
        <taxon>Chelicerata</taxon>
        <taxon>Arachnida</taxon>
        <taxon>Araneae</taxon>
        <taxon>Araneomorphae</taxon>
        <taxon>Entelegynae</taxon>
        <taxon>Araneoidea</taxon>
        <taxon>Araneidae</taxon>
        <taxon>Caerostris</taxon>
    </lineage>
</organism>
<evidence type="ECO:0000313" key="2">
    <source>
        <dbReference type="Proteomes" id="UP001054837"/>
    </source>
</evidence>
<reference evidence="1 2" key="1">
    <citation type="submission" date="2021-06" db="EMBL/GenBank/DDBJ databases">
        <title>Caerostris darwini draft genome.</title>
        <authorList>
            <person name="Kono N."/>
            <person name="Arakawa K."/>
        </authorList>
    </citation>
    <scope>NUCLEOTIDE SEQUENCE [LARGE SCALE GENOMIC DNA]</scope>
</reference>
<keyword evidence="2" id="KW-1185">Reference proteome</keyword>
<proteinExistence type="predicted"/>
<protein>
    <submittedName>
        <fullName evidence="1">Uncharacterized protein</fullName>
    </submittedName>
</protein>
<evidence type="ECO:0000313" key="1">
    <source>
        <dbReference type="EMBL" id="GIY38183.1"/>
    </source>
</evidence>
<accession>A0AAV4SUT3</accession>
<comment type="caution">
    <text evidence="1">The sequence shown here is derived from an EMBL/GenBank/DDBJ whole genome shotgun (WGS) entry which is preliminary data.</text>
</comment>
<dbReference type="Proteomes" id="UP001054837">
    <property type="component" value="Unassembled WGS sequence"/>
</dbReference>
<dbReference type="EMBL" id="BPLQ01008563">
    <property type="protein sequence ID" value="GIY38183.1"/>
    <property type="molecule type" value="Genomic_DNA"/>
</dbReference>
<gene>
    <name evidence="1" type="ORF">CDAR_45371</name>
</gene>
<name>A0AAV4SUT3_9ARAC</name>